<organism evidence="1 2">
    <name type="scientific">Rhododendron griersonianum</name>
    <dbReference type="NCBI Taxonomy" id="479676"/>
    <lineage>
        <taxon>Eukaryota</taxon>
        <taxon>Viridiplantae</taxon>
        <taxon>Streptophyta</taxon>
        <taxon>Embryophyta</taxon>
        <taxon>Tracheophyta</taxon>
        <taxon>Spermatophyta</taxon>
        <taxon>Magnoliopsida</taxon>
        <taxon>eudicotyledons</taxon>
        <taxon>Gunneridae</taxon>
        <taxon>Pentapetalae</taxon>
        <taxon>asterids</taxon>
        <taxon>Ericales</taxon>
        <taxon>Ericaceae</taxon>
        <taxon>Ericoideae</taxon>
        <taxon>Rhodoreae</taxon>
        <taxon>Rhododendron</taxon>
    </lineage>
</organism>
<proteinExistence type="predicted"/>
<comment type="caution">
    <text evidence="1">The sequence shown here is derived from an EMBL/GenBank/DDBJ whole genome shotgun (WGS) entry which is preliminary data.</text>
</comment>
<reference evidence="1 2" key="1">
    <citation type="submission" date="2020-08" db="EMBL/GenBank/DDBJ databases">
        <title>Plant Genome Project.</title>
        <authorList>
            <person name="Zhang R.-G."/>
        </authorList>
    </citation>
    <scope>NUCLEOTIDE SEQUENCE [LARGE SCALE GENOMIC DNA]</scope>
    <source>
        <strain evidence="1">WSP0</strain>
        <tissue evidence="1">Leaf</tissue>
    </source>
</reference>
<protein>
    <submittedName>
        <fullName evidence="1">Uncharacterized protein</fullName>
    </submittedName>
</protein>
<evidence type="ECO:0000313" key="2">
    <source>
        <dbReference type="Proteomes" id="UP000823749"/>
    </source>
</evidence>
<dbReference type="AlphaFoldDB" id="A0AAV6HV76"/>
<dbReference type="EMBL" id="JACTNZ010000013">
    <property type="protein sequence ID" value="KAG5516627.1"/>
    <property type="molecule type" value="Genomic_DNA"/>
</dbReference>
<evidence type="ECO:0000313" key="1">
    <source>
        <dbReference type="EMBL" id="KAG5516627.1"/>
    </source>
</evidence>
<dbReference type="Proteomes" id="UP000823749">
    <property type="component" value="Chromosome 13"/>
</dbReference>
<name>A0AAV6HV76_9ERIC</name>
<accession>A0AAV6HV76</accession>
<sequence length="177" mass="19540">MDPTESWDSKSMDIRNGFANVKGYNVSTQSGVKEDDGELSGSMYVQTTDTLGTASKGLNSQQLLQDNGQSKGINLMVDLNISQGMIEGDVGKRRDGGSVQKLFDLGCTSQREEYVISNGDVEEVEGLHRQNLKDGSNAPGDRASFDAILKMRIKIRKSERKIKKKGILRRLRLSLIK</sequence>
<gene>
    <name evidence="1" type="ORF">RHGRI_037379</name>
</gene>
<keyword evidence="2" id="KW-1185">Reference proteome</keyword>